<dbReference type="EMBL" id="WBKB01000006">
    <property type="protein sequence ID" value="KAB1642158.1"/>
    <property type="molecule type" value="Genomic_DNA"/>
</dbReference>
<evidence type="ECO:0000313" key="2">
    <source>
        <dbReference type="EMBL" id="KAB1642158.1"/>
    </source>
</evidence>
<gene>
    <name evidence="2" type="ORF">F8O05_10050</name>
</gene>
<dbReference type="Proteomes" id="UP000433493">
    <property type="component" value="Unassembled WGS sequence"/>
</dbReference>
<evidence type="ECO:0008006" key="4">
    <source>
        <dbReference type="Google" id="ProtNLM"/>
    </source>
</evidence>
<sequence length="223" mass="22858">MKTKQLLALLGIGAVGFGLVGCSSNEEPEAEETTEVVEEEVDEAETTEEEPAESEGTDTGAAPAGDVTAPGTELAFGEGAIVPLEYAGETGLVEITPIEVVPGDPADLDSLDLGAQGEGITPYYITVEVTGVDESSANLTHASVNGDLDALLEGGDDADLISIIGKWEPCESESAPGDFGPGVTFTTCVPGFSTSDTPVAGIQFSPFKGEYNVLDGSPVVWTK</sequence>
<dbReference type="AlphaFoldDB" id="A0A7J5B9A6"/>
<organism evidence="2 3">
    <name type="scientific">Gulosibacter chungangensis</name>
    <dbReference type="NCBI Taxonomy" id="979746"/>
    <lineage>
        <taxon>Bacteria</taxon>
        <taxon>Bacillati</taxon>
        <taxon>Actinomycetota</taxon>
        <taxon>Actinomycetes</taxon>
        <taxon>Micrococcales</taxon>
        <taxon>Microbacteriaceae</taxon>
        <taxon>Gulosibacter</taxon>
    </lineage>
</organism>
<evidence type="ECO:0000256" key="1">
    <source>
        <dbReference type="SAM" id="MobiDB-lite"/>
    </source>
</evidence>
<dbReference type="RefSeq" id="WP_158052613.1">
    <property type="nucleotide sequence ID" value="NZ_WBKB01000006.1"/>
</dbReference>
<name>A0A7J5B9A6_9MICO</name>
<evidence type="ECO:0000313" key="3">
    <source>
        <dbReference type="Proteomes" id="UP000433493"/>
    </source>
</evidence>
<protein>
    <recommendedName>
        <fullName evidence="4">Lipoprotein</fullName>
    </recommendedName>
</protein>
<keyword evidence="3" id="KW-1185">Reference proteome</keyword>
<reference evidence="2 3" key="1">
    <citation type="submission" date="2019-09" db="EMBL/GenBank/DDBJ databases">
        <title>Phylogeny of genus Pseudoclavibacter and closely related genus.</title>
        <authorList>
            <person name="Li Y."/>
        </authorList>
    </citation>
    <scope>NUCLEOTIDE SEQUENCE [LARGE SCALE GENOMIC DNA]</scope>
    <source>
        <strain evidence="2 3">KCTC 13959</strain>
    </source>
</reference>
<comment type="caution">
    <text evidence="2">The sequence shown here is derived from an EMBL/GenBank/DDBJ whole genome shotgun (WGS) entry which is preliminary data.</text>
</comment>
<accession>A0A7J5B9A6</accession>
<feature type="region of interest" description="Disordered" evidence="1">
    <location>
        <begin position="23"/>
        <end position="71"/>
    </location>
</feature>
<dbReference type="OrthoDB" id="3874174at2"/>
<proteinExistence type="predicted"/>
<dbReference type="PROSITE" id="PS51257">
    <property type="entry name" value="PROKAR_LIPOPROTEIN"/>
    <property type="match status" value="1"/>
</dbReference>
<feature type="compositionally biased region" description="Acidic residues" evidence="1">
    <location>
        <begin position="26"/>
        <end position="56"/>
    </location>
</feature>